<keyword evidence="4" id="KW-1185">Reference proteome</keyword>
<feature type="region of interest" description="Disordered" evidence="1">
    <location>
        <begin position="1"/>
        <end position="72"/>
    </location>
</feature>
<feature type="compositionally biased region" description="Low complexity" evidence="1">
    <location>
        <begin position="32"/>
        <end position="47"/>
    </location>
</feature>
<dbReference type="PANTHER" id="PTHR31286:SF173">
    <property type="entry name" value="DUF4283 DOMAIN-CONTAINING PROTEIN"/>
    <property type="match status" value="1"/>
</dbReference>
<evidence type="ECO:0000313" key="4">
    <source>
        <dbReference type="Proteomes" id="UP001472677"/>
    </source>
</evidence>
<feature type="region of interest" description="Disordered" evidence="1">
    <location>
        <begin position="206"/>
        <end position="227"/>
    </location>
</feature>
<accession>A0ABR2CUB4</accession>
<evidence type="ECO:0000259" key="2">
    <source>
        <dbReference type="Pfam" id="PF14111"/>
    </source>
</evidence>
<reference evidence="3 4" key="1">
    <citation type="journal article" date="2024" name="G3 (Bethesda)">
        <title>Genome assembly of Hibiscus sabdariffa L. provides insights into metabolisms of medicinal natural products.</title>
        <authorList>
            <person name="Kim T."/>
        </authorList>
    </citation>
    <scope>NUCLEOTIDE SEQUENCE [LARGE SCALE GENOMIC DNA]</scope>
    <source>
        <strain evidence="3">TK-2024</strain>
        <tissue evidence="3">Old leaves</tissue>
    </source>
</reference>
<dbReference type="InterPro" id="IPR040256">
    <property type="entry name" value="At4g02000-like"/>
</dbReference>
<organism evidence="3 4">
    <name type="scientific">Hibiscus sabdariffa</name>
    <name type="common">roselle</name>
    <dbReference type="NCBI Taxonomy" id="183260"/>
    <lineage>
        <taxon>Eukaryota</taxon>
        <taxon>Viridiplantae</taxon>
        <taxon>Streptophyta</taxon>
        <taxon>Embryophyta</taxon>
        <taxon>Tracheophyta</taxon>
        <taxon>Spermatophyta</taxon>
        <taxon>Magnoliopsida</taxon>
        <taxon>eudicotyledons</taxon>
        <taxon>Gunneridae</taxon>
        <taxon>Pentapetalae</taxon>
        <taxon>rosids</taxon>
        <taxon>malvids</taxon>
        <taxon>Malvales</taxon>
        <taxon>Malvaceae</taxon>
        <taxon>Malvoideae</taxon>
        <taxon>Hibiscus</taxon>
    </lineage>
</organism>
<proteinExistence type="predicted"/>
<comment type="caution">
    <text evidence="3">The sequence shown here is derived from an EMBL/GenBank/DDBJ whole genome shotgun (WGS) entry which is preliminary data.</text>
</comment>
<feature type="domain" description="DUF4283" evidence="2">
    <location>
        <begin position="105"/>
        <end position="187"/>
    </location>
</feature>
<feature type="region of interest" description="Disordered" evidence="1">
    <location>
        <begin position="239"/>
        <end position="301"/>
    </location>
</feature>
<name>A0ABR2CUB4_9ROSI</name>
<evidence type="ECO:0000313" key="3">
    <source>
        <dbReference type="EMBL" id="KAK8523373.1"/>
    </source>
</evidence>
<dbReference type="Proteomes" id="UP001472677">
    <property type="component" value="Unassembled WGS sequence"/>
</dbReference>
<dbReference type="InterPro" id="IPR025558">
    <property type="entry name" value="DUF4283"/>
</dbReference>
<dbReference type="EMBL" id="JBBPBM010000043">
    <property type="protein sequence ID" value="KAK8523373.1"/>
    <property type="molecule type" value="Genomic_DNA"/>
</dbReference>
<dbReference type="PANTHER" id="PTHR31286">
    <property type="entry name" value="GLYCINE-RICH CELL WALL STRUCTURAL PROTEIN 1.8-LIKE"/>
    <property type="match status" value="1"/>
</dbReference>
<sequence>MTPEDSRNPKKARRHDEEPPGIGCSLPLTTDPLSPRRPSSPSSQRQPMSYKDSLLGESRDKPSQGDSFVEDDDIEILDGEVTRSIVDGMISIQFSERIQTLAAKSMDRTIILKLLGRRIGYETLKTKIHELWKPASEIKLMDIENGYFLATFRSHDDFLTVLADGPWTIFGHYLTVEPWSPDFSPSQPFPSKCGKYGHSSEACAVQAAPGQSVPPPPAPNPAHDAASSAFGPWMLVEKRQRRPAQKPHNNETRQQVEVPGGSRFNPLYPEAEETNETGAVPASGQVDVSRPLSPRAARKGKQVVAAKQLRAVNVRKPLTTSLTDFPVIPRSALKD</sequence>
<protein>
    <recommendedName>
        <fullName evidence="2">DUF4283 domain-containing protein</fullName>
    </recommendedName>
</protein>
<dbReference type="Pfam" id="PF14111">
    <property type="entry name" value="DUF4283"/>
    <property type="match status" value="1"/>
</dbReference>
<gene>
    <name evidence="3" type="ORF">V6N12_047893</name>
</gene>
<evidence type="ECO:0000256" key="1">
    <source>
        <dbReference type="SAM" id="MobiDB-lite"/>
    </source>
</evidence>
<feature type="compositionally biased region" description="Basic and acidic residues" evidence="1">
    <location>
        <begin position="1"/>
        <end position="18"/>
    </location>
</feature>